<name>A0A852TS07_9ACTN</name>
<keyword evidence="2 4" id="KW-0238">DNA-binding</keyword>
<evidence type="ECO:0000259" key="5">
    <source>
        <dbReference type="PROSITE" id="PS50977"/>
    </source>
</evidence>
<dbReference type="Pfam" id="PF00440">
    <property type="entry name" value="TetR_N"/>
    <property type="match status" value="1"/>
</dbReference>
<dbReference type="InterPro" id="IPR001647">
    <property type="entry name" value="HTH_TetR"/>
</dbReference>
<dbReference type="RefSeq" id="WP_179643170.1">
    <property type="nucleotide sequence ID" value="NZ_BAAAYY010000009.1"/>
</dbReference>
<organism evidence="6 7">
    <name type="scientific">Spinactinospora alkalitolerans</name>
    <dbReference type="NCBI Taxonomy" id="687207"/>
    <lineage>
        <taxon>Bacteria</taxon>
        <taxon>Bacillati</taxon>
        <taxon>Actinomycetota</taxon>
        <taxon>Actinomycetes</taxon>
        <taxon>Streptosporangiales</taxon>
        <taxon>Nocardiopsidaceae</taxon>
        <taxon>Spinactinospora</taxon>
    </lineage>
</organism>
<keyword evidence="3" id="KW-0804">Transcription</keyword>
<dbReference type="InterPro" id="IPR036271">
    <property type="entry name" value="Tet_transcr_reg_TetR-rel_C_sf"/>
</dbReference>
<evidence type="ECO:0000256" key="2">
    <source>
        <dbReference type="ARBA" id="ARBA00023125"/>
    </source>
</evidence>
<dbReference type="InterPro" id="IPR009057">
    <property type="entry name" value="Homeodomain-like_sf"/>
</dbReference>
<accession>A0A852TS07</accession>
<keyword evidence="7" id="KW-1185">Reference proteome</keyword>
<dbReference type="SUPFAM" id="SSF48498">
    <property type="entry name" value="Tetracyclin repressor-like, C-terminal domain"/>
    <property type="match status" value="1"/>
</dbReference>
<dbReference type="InterPro" id="IPR050109">
    <property type="entry name" value="HTH-type_TetR-like_transc_reg"/>
</dbReference>
<dbReference type="EMBL" id="JACCCC010000001">
    <property type="protein sequence ID" value="NYE47176.1"/>
    <property type="molecule type" value="Genomic_DNA"/>
</dbReference>
<keyword evidence="1" id="KW-0805">Transcription regulation</keyword>
<protein>
    <submittedName>
        <fullName evidence="6">AcrR family transcriptional regulator</fullName>
    </submittedName>
</protein>
<dbReference type="PRINTS" id="PR00455">
    <property type="entry name" value="HTHTETR"/>
</dbReference>
<dbReference type="PANTHER" id="PTHR30055:SF234">
    <property type="entry name" value="HTH-TYPE TRANSCRIPTIONAL REGULATOR BETI"/>
    <property type="match status" value="1"/>
</dbReference>
<gene>
    <name evidence="6" type="ORF">HDA32_002296</name>
</gene>
<dbReference type="PANTHER" id="PTHR30055">
    <property type="entry name" value="HTH-TYPE TRANSCRIPTIONAL REGULATOR RUTR"/>
    <property type="match status" value="1"/>
</dbReference>
<evidence type="ECO:0000313" key="6">
    <source>
        <dbReference type="EMBL" id="NYE47176.1"/>
    </source>
</evidence>
<evidence type="ECO:0000313" key="7">
    <source>
        <dbReference type="Proteomes" id="UP000589036"/>
    </source>
</evidence>
<dbReference type="AlphaFoldDB" id="A0A852TS07"/>
<feature type="DNA-binding region" description="H-T-H motif" evidence="4">
    <location>
        <begin position="36"/>
        <end position="55"/>
    </location>
</feature>
<evidence type="ECO:0000256" key="4">
    <source>
        <dbReference type="PROSITE-ProRule" id="PRU00335"/>
    </source>
</evidence>
<feature type="domain" description="HTH tetR-type" evidence="5">
    <location>
        <begin position="13"/>
        <end position="73"/>
    </location>
</feature>
<dbReference type="GO" id="GO:0003700">
    <property type="term" value="F:DNA-binding transcription factor activity"/>
    <property type="evidence" value="ECO:0007669"/>
    <property type="project" value="TreeGrafter"/>
</dbReference>
<dbReference type="PROSITE" id="PS50977">
    <property type="entry name" value="HTH_TETR_2"/>
    <property type="match status" value="1"/>
</dbReference>
<dbReference type="SUPFAM" id="SSF46689">
    <property type="entry name" value="Homeodomain-like"/>
    <property type="match status" value="1"/>
</dbReference>
<dbReference type="Gene3D" id="1.10.357.10">
    <property type="entry name" value="Tetracycline Repressor, domain 2"/>
    <property type="match status" value="1"/>
</dbReference>
<comment type="caution">
    <text evidence="6">The sequence shown here is derived from an EMBL/GenBank/DDBJ whole genome shotgun (WGS) entry which is preliminary data.</text>
</comment>
<evidence type="ECO:0000256" key="3">
    <source>
        <dbReference type="ARBA" id="ARBA00023163"/>
    </source>
</evidence>
<reference evidence="6 7" key="1">
    <citation type="submission" date="2020-07" db="EMBL/GenBank/DDBJ databases">
        <title>Sequencing the genomes of 1000 actinobacteria strains.</title>
        <authorList>
            <person name="Klenk H.-P."/>
        </authorList>
    </citation>
    <scope>NUCLEOTIDE SEQUENCE [LARGE SCALE GENOMIC DNA]</scope>
    <source>
        <strain evidence="6 7">CXB654</strain>
    </source>
</reference>
<sequence length="221" mass="24938">MERKTNRRNQLSDETRRRLLDAATEIAAERGYDGTSLTLITKRSGLPASSVYWHFGSKDELLAAVIEHSFQEWLPAVPRWAPMEPGTDRREHLREVLRQAGRSLVDRPEFMRLGLMLSLERRVVEPAARARFLEIRAMMLKAMSGWWESALSEDVLKERPSLPLQLARLHIATSDGLFTAAQIPDEGFDVEELMELLAEALDSVVERIVAELADDGGEASS</sequence>
<dbReference type="Proteomes" id="UP000589036">
    <property type="component" value="Unassembled WGS sequence"/>
</dbReference>
<dbReference type="GO" id="GO:0000976">
    <property type="term" value="F:transcription cis-regulatory region binding"/>
    <property type="evidence" value="ECO:0007669"/>
    <property type="project" value="TreeGrafter"/>
</dbReference>
<proteinExistence type="predicted"/>
<evidence type="ECO:0000256" key="1">
    <source>
        <dbReference type="ARBA" id="ARBA00023015"/>
    </source>
</evidence>